<dbReference type="EMBL" id="CP012622">
    <property type="protein sequence ID" value="ALD66695.1"/>
    <property type="molecule type" value="Genomic_DNA"/>
</dbReference>
<accession>A0A0M4KF23</accession>
<sequence>MRQYNALINNKLIDNGQWLEIINPATLTVAGKVSALSAKDINDAFKVARKAQKAWEEKTLLDRINALKKFRDLIDQNKQEISKIISEEIAKNLKESLAEVVRTIEIIDYTFEEAKRIEPSAFTGEGMGAQNKIGIFSRVAKGVVLAISPFNYPFNLALAKIIPALVMGNTVVFKPATAGSLVGTFLSKLVIESNLPKGIFNIVTGRGREIGDIITSNPEIDMISFTGSVGIGNQIRKNGSTTDLVLELGGKDPALVLDDLNLDKYCDEIINGAFGYSGQRCTAVKRVLVSNKIADKLVPLLKAKLESLSVGMPKDNAFITPVIDEKSADFIQTLIDDAKEKGAKIVTGDKRKKNLMWPTLIDNVTLDMKVAWEEPFGPVLPIIRIDSIEEMIEISNNSQFGLQASIFCQDISKAIQTAKKIKTGTVNINSKPSRGPDSFPFLGIKDSGEGVQGIRESLLSMTRYMGLVINY</sequence>
<evidence type="ECO:0000313" key="7">
    <source>
        <dbReference type="EMBL" id="ALD66695.1"/>
    </source>
</evidence>
<comment type="similarity">
    <text evidence="1 5">Belongs to the aldehyde dehydrogenase family.</text>
</comment>
<feature type="domain" description="Aldehyde dehydrogenase" evidence="6">
    <location>
        <begin position="19"/>
        <end position="463"/>
    </location>
</feature>
<dbReference type="InterPro" id="IPR051020">
    <property type="entry name" value="ALDH-related_metabolic_enz"/>
</dbReference>
<protein>
    <submittedName>
        <fullName evidence="7">Glyceraldehyde-3-phosphate dehydrogenase</fullName>
    </submittedName>
</protein>
<evidence type="ECO:0000256" key="5">
    <source>
        <dbReference type="RuleBase" id="RU003345"/>
    </source>
</evidence>
<dbReference type="AlphaFoldDB" id="A0A0M4KF23"/>
<dbReference type="GO" id="GO:0008911">
    <property type="term" value="F:lactaldehyde dehydrogenase (NAD+) activity"/>
    <property type="evidence" value="ECO:0007669"/>
    <property type="project" value="TreeGrafter"/>
</dbReference>
<dbReference type="InterPro" id="IPR015590">
    <property type="entry name" value="Aldehyde_DH_dom"/>
</dbReference>
<dbReference type="SUPFAM" id="SSF53720">
    <property type="entry name" value="ALDH-like"/>
    <property type="match status" value="1"/>
</dbReference>
<dbReference type="PATRIC" id="fig|362837.3.peg.805"/>
<dbReference type="InterPro" id="IPR029510">
    <property type="entry name" value="Ald_DH_CS_GLU"/>
</dbReference>
<dbReference type="PANTHER" id="PTHR42991:SF1">
    <property type="entry name" value="ALDEHYDE DEHYDROGENASE"/>
    <property type="match status" value="1"/>
</dbReference>
<dbReference type="Pfam" id="PF00171">
    <property type="entry name" value="Aldedh"/>
    <property type="match status" value="1"/>
</dbReference>
<dbReference type="FunFam" id="3.40.309.10:FF:000022">
    <property type="entry name" value="NADP-dependent glyceraldehyde-3-phosphate dehydrogenase"/>
    <property type="match status" value="1"/>
</dbReference>
<evidence type="ECO:0000256" key="4">
    <source>
        <dbReference type="PROSITE-ProRule" id="PRU10007"/>
    </source>
</evidence>
<dbReference type="PROSITE" id="PS00070">
    <property type="entry name" value="ALDEHYDE_DEHYDR_CYS"/>
    <property type="match status" value="1"/>
</dbReference>
<gene>
    <name evidence="7" type="primary">gapN</name>
    <name evidence="7" type="ORF">SCANT_v1c07890</name>
</gene>
<dbReference type="Gene3D" id="3.40.605.10">
    <property type="entry name" value="Aldehyde Dehydrogenase, Chain A, domain 1"/>
    <property type="match status" value="1"/>
</dbReference>
<keyword evidence="2" id="KW-0521">NADP</keyword>
<reference evidence="7 8" key="1">
    <citation type="journal article" date="2015" name="Genome Announc.">
        <title>Complete Genome Sequence of Spiroplasma cantharicola CC-1T (DSM 21588), a Bacterium Isolated from Soldier Beetle (Cantharis carolinus).</title>
        <authorList>
            <person name="Lo W.S."/>
            <person name="Liu P.Y."/>
            <person name="Kuo C.H."/>
        </authorList>
    </citation>
    <scope>NUCLEOTIDE SEQUENCE [LARGE SCALE GENOMIC DNA]</scope>
    <source>
        <strain evidence="7 8">CC-1</strain>
    </source>
</reference>
<dbReference type="CDD" id="cd07082">
    <property type="entry name" value="ALDH_F11_NP-GAPDH"/>
    <property type="match status" value="1"/>
</dbReference>
<dbReference type="STRING" id="362837.SCANT_v1c07890"/>
<proteinExistence type="inferred from homology"/>
<organism evidence="7 8">
    <name type="scientific">Spiroplasma cantharicola</name>
    <dbReference type="NCBI Taxonomy" id="362837"/>
    <lineage>
        <taxon>Bacteria</taxon>
        <taxon>Bacillati</taxon>
        <taxon>Mycoplasmatota</taxon>
        <taxon>Mollicutes</taxon>
        <taxon>Entomoplasmatales</taxon>
        <taxon>Spiroplasmataceae</taxon>
        <taxon>Spiroplasma</taxon>
    </lineage>
</organism>
<dbReference type="InterPro" id="IPR016162">
    <property type="entry name" value="Ald_DH_N"/>
</dbReference>
<dbReference type="Proteomes" id="UP000063919">
    <property type="component" value="Chromosome"/>
</dbReference>
<dbReference type="InterPro" id="IPR016160">
    <property type="entry name" value="Ald_DH_CS_CYS"/>
</dbReference>
<dbReference type="InterPro" id="IPR016161">
    <property type="entry name" value="Ald_DH/histidinol_DH"/>
</dbReference>
<dbReference type="PROSITE" id="PS00687">
    <property type="entry name" value="ALDEHYDE_DEHYDR_GLU"/>
    <property type="match status" value="1"/>
</dbReference>
<dbReference type="OrthoDB" id="9762913at2"/>
<dbReference type="KEGG" id="scj:SCANT_v1c07890"/>
<dbReference type="InterPro" id="IPR016163">
    <property type="entry name" value="Ald_DH_C"/>
</dbReference>
<dbReference type="RefSeq" id="WP_053946446.1">
    <property type="nucleotide sequence ID" value="NZ_CP012622.1"/>
</dbReference>
<evidence type="ECO:0000259" key="6">
    <source>
        <dbReference type="Pfam" id="PF00171"/>
    </source>
</evidence>
<evidence type="ECO:0000256" key="3">
    <source>
        <dbReference type="ARBA" id="ARBA00023002"/>
    </source>
</evidence>
<evidence type="ECO:0000256" key="2">
    <source>
        <dbReference type="ARBA" id="ARBA00022857"/>
    </source>
</evidence>
<evidence type="ECO:0000256" key="1">
    <source>
        <dbReference type="ARBA" id="ARBA00009986"/>
    </source>
</evidence>
<keyword evidence="3 5" id="KW-0560">Oxidoreductase</keyword>
<dbReference type="Gene3D" id="3.40.309.10">
    <property type="entry name" value="Aldehyde Dehydrogenase, Chain A, domain 2"/>
    <property type="match status" value="1"/>
</dbReference>
<keyword evidence="8" id="KW-1185">Reference proteome</keyword>
<evidence type="ECO:0000313" key="8">
    <source>
        <dbReference type="Proteomes" id="UP000063919"/>
    </source>
</evidence>
<feature type="active site" evidence="4">
    <location>
        <position position="247"/>
    </location>
</feature>
<name>A0A0M4KF23_9MOLU</name>
<dbReference type="PANTHER" id="PTHR42991">
    <property type="entry name" value="ALDEHYDE DEHYDROGENASE"/>
    <property type="match status" value="1"/>
</dbReference>